<evidence type="ECO:0000259" key="7">
    <source>
        <dbReference type="Pfam" id="PF02776"/>
    </source>
</evidence>
<dbReference type="SUPFAM" id="SSF52518">
    <property type="entry name" value="Thiamin diphosphate-binding fold (THDP-binding)"/>
    <property type="match status" value="2"/>
</dbReference>
<name>A0AA46AI64_9CLOT</name>
<evidence type="ECO:0000313" key="9">
    <source>
        <dbReference type="Proteomes" id="UP001158066"/>
    </source>
</evidence>
<evidence type="ECO:0000256" key="1">
    <source>
        <dbReference type="ARBA" id="ARBA00001964"/>
    </source>
</evidence>
<feature type="domain" description="Thiamine pyrophosphate enzyme N-terminal TPP-binding" evidence="7">
    <location>
        <begin position="5"/>
        <end position="115"/>
    </location>
</feature>
<comment type="cofactor">
    <cofactor evidence="1">
        <name>thiamine diphosphate</name>
        <dbReference type="ChEBI" id="CHEBI:58937"/>
    </cofactor>
</comment>
<dbReference type="AlphaFoldDB" id="A0AA46AI64"/>
<evidence type="ECO:0000259" key="5">
    <source>
        <dbReference type="Pfam" id="PF00205"/>
    </source>
</evidence>
<dbReference type="PANTHER" id="PTHR18968:SF166">
    <property type="entry name" value="2-HYDROXYACYL-COA LYASE 2"/>
    <property type="match status" value="1"/>
</dbReference>
<dbReference type="EMBL" id="FXUF01000002">
    <property type="protein sequence ID" value="SMP45649.1"/>
    <property type="molecule type" value="Genomic_DNA"/>
</dbReference>
<dbReference type="GO" id="GO:0050660">
    <property type="term" value="F:flavin adenine dinucleotide binding"/>
    <property type="evidence" value="ECO:0007669"/>
    <property type="project" value="TreeGrafter"/>
</dbReference>
<dbReference type="SUPFAM" id="SSF52467">
    <property type="entry name" value="DHS-like NAD/FAD-binding domain"/>
    <property type="match status" value="1"/>
</dbReference>
<organism evidence="8 9">
    <name type="scientific">Anoxynatronum buryatiense</name>
    <dbReference type="NCBI Taxonomy" id="489973"/>
    <lineage>
        <taxon>Bacteria</taxon>
        <taxon>Bacillati</taxon>
        <taxon>Bacillota</taxon>
        <taxon>Clostridia</taxon>
        <taxon>Eubacteriales</taxon>
        <taxon>Clostridiaceae</taxon>
        <taxon>Anoxynatronum</taxon>
    </lineage>
</organism>
<dbReference type="CDD" id="cd07035">
    <property type="entry name" value="TPP_PYR_POX_like"/>
    <property type="match status" value="1"/>
</dbReference>
<dbReference type="Proteomes" id="UP001158066">
    <property type="component" value="Unassembled WGS sequence"/>
</dbReference>
<sequence>MAKVDGGRLFAKALKKEGVECVFTLSGGHIMPILYGCREEGIRVIDVRHESTGGYAAEAYAKVTGKPGILVTTAGPGITNATTPMAEAAETGIPVIHIGGGSPIRENDTGPLQNVKSFEAMAVFCKWARKIYNSSRVPEYVAMAFRHAYDDTPGPVYLEIAADVLFQQFEEDEIYWPERYRAFTTAYGDPRLVEQAAEALIQADKPAMIIGETARFSQQEKNSVEKLANYLKIPVFSQTTSRGVYADERTNELFRIGEGAIREADVVLELGVDHSYKIGKGKAPRVNGAALRIMVHPDLTKIGYNVPADIGIVAGAGAASDQIFEMVKAKTKPIQSGSWTDEARELTKMMRKPFLEAAVSTILPTHPGRVAAEVAKYIETEATDWHVICDGGDAASWIDANATASYPGQVVRYGPLGTIGTGQGYSLGAWAADGKPVLYYTGDGSFGFYSMEFETFVRNNIPLVCVISNDSAWGMIKLSEEAKRPDYISENGHLATTLPEMFPYEKMAALWGGVGIRVDHYDDIIPAIRKVRSSGKPGIINVDVDKIAMAPATAAFAGVKQK</sequence>
<dbReference type="GO" id="GO:0009099">
    <property type="term" value="P:L-valine biosynthetic process"/>
    <property type="evidence" value="ECO:0007669"/>
    <property type="project" value="TreeGrafter"/>
</dbReference>
<reference evidence="8" key="1">
    <citation type="submission" date="2017-05" db="EMBL/GenBank/DDBJ databases">
        <authorList>
            <person name="Varghese N."/>
            <person name="Submissions S."/>
        </authorList>
    </citation>
    <scope>NUCLEOTIDE SEQUENCE</scope>
    <source>
        <strain evidence="8">Su22</strain>
    </source>
</reference>
<evidence type="ECO:0000256" key="2">
    <source>
        <dbReference type="ARBA" id="ARBA00007812"/>
    </source>
</evidence>
<feature type="domain" description="Thiamine pyrophosphate enzyme central" evidence="5">
    <location>
        <begin position="193"/>
        <end position="320"/>
    </location>
</feature>
<gene>
    <name evidence="8" type="ORF">SAMN06296020_102339</name>
</gene>
<dbReference type="Pfam" id="PF02775">
    <property type="entry name" value="TPP_enzyme_C"/>
    <property type="match status" value="1"/>
</dbReference>
<evidence type="ECO:0000259" key="6">
    <source>
        <dbReference type="Pfam" id="PF02775"/>
    </source>
</evidence>
<dbReference type="RefSeq" id="WP_283408239.1">
    <property type="nucleotide sequence ID" value="NZ_FXUF01000002.1"/>
</dbReference>
<protein>
    <submittedName>
        <fullName evidence="8">Acetolactate synthase-1/2/3 large subunit</fullName>
    </submittedName>
</protein>
<dbReference type="GO" id="GO:0030976">
    <property type="term" value="F:thiamine pyrophosphate binding"/>
    <property type="evidence" value="ECO:0007669"/>
    <property type="project" value="InterPro"/>
</dbReference>
<dbReference type="GO" id="GO:0003984">
    <property type="term" value="F:acetolactate synthase activity"/>
    <property type="evidence" value="ECO:0007669"/>
    <property type="project" value="TreeGrafter"/>
</dbReference>
<dbReference type="Gene3D" id="3.40.50.1220">
    <property type="entry name" value="TPP-binding domain"/>
    <property type="match status" value="1"/>
</dbReference>
<keyword evidence="3 4" id="KW-0786">Thiamine pyrophosphate</keyword>
<dbReference type="InterPro" id="IPR012001">
    <property type="entry name" value="Thiamin_PyroP_enz_TPP-bd_dom"/>
</dbReference>
<dbReference type="InterPro" id="IPR011766">
    <property type="entry name" value="TPP_enzyme_TPP-bd"/>
</dbReference>
<dbReference type="InterPro" id="IPR029061">
    <property type="entry name" value="THDP-binding"/>
</dbReference>
<dbReference type="GO" id="GO:0005948">
    <property type="term" value="C:acetolactate synthase complex"/>
    <property type="evidence" value="ECO:0007669"/>
    <property type="project" value="TreeGrafter"/>
</dbReference>
<evidence type="ECO:0000313" key="8">
    <source>
        <dbReference type="EMBL" id="SMP45649.1"/>
    </source>
</evidence>
<dbReference type="InterPro" id="IPR012000">
    <property type="entry name" value="Thiamin_PyroP_enz_cen_dom"/>
</dbReference>
<dbReference type="GO" id="GO:0000287">
    <property type="term" value="F:magnesium ion binding"/>
    <property type="evidence" value="ECO:0007669"/>
    <property type="project" value="InterPro"/>
</dbReference>
<comment type="similarity">
    <text evidence="2 4">Belongs to the TPP enzyme family.</text>
</comment>
<evidence type="ECO:0000256" key="4">
    <source>
        <dbReference type="RuleBase" id="RU362132"/>
    </source>
</evidence>
<dbReference type="GO" id="GO:0009097">
    <property type="term" value="P:isoleucine biosynthetic process"/>
    <property type="evidence" value="ECO:0007669"/>
    <property type="project" value="TreeGrafter"/>
</dbReference>
<feature type="domain" description="Thiamine pyrophosphate enzyme TPP-binding" evidence="6">
    <location>
        <begin position="390"/>
        <end position="542"/>
    </location>
</feature>
<keyword evidence="9" id="KW-1185">Reference proteome</keyword>
<dbReference type="InterPro" id="IPR029035">
    <property type="entry name" value="DHS-like_NAD/FAD-binding_dom"/>
</dbReference>
<comment type="caution">
    <text evidence="8">The sequence shown here is derived from an EMBL/GenBank/DDBJ whole genome shotgun (WGS) entry which is preliminary data.</text>
</comment>
<proteinExistence type="inferred from homology"/>
<dbReference type="Pfam" id="PF02776">
    <property type="entry name" value="TPP_enzyme_N"/>
    <property type="match status" value="1"/>
</dbReference>
<accession>A0AA46AI64</accession>
<dbReference type="Gene3D" id="3.40.50.970">
    <property type="match status" value="2"/>
</dbReference>
<dbReference type="InterPro" id="IPR045229">
    <property type="entry name" value="TPP_enz"/>
</dbReference>
<evidence type="ECO:0000256" key="3">
    <source>
        <dbReference type="ARBA" id="ARBA00023052"/>
    </source>
</evidence>
<dbReference type="Pfam" id="PF00205">
    <property type="entry name" value="TPP_enzyme_M"/>
    <property type="match status" value="1"/>
</dbReference>
<dbReference type="PANTHER" id="PTHR18968">
    <property type="entry name" value="THIAMINE PYROPHOSPHATE ENZYMES"/>
    <property type="match status" value="1"/>
</dbReference>